<sequence>MVGVVNPNANTSLERHRQLAEQSTFVLVPGEDWPSEGVIPSGVATTTSAPSSTATGAPATSAVPPPPSHAALSPGAIAGIAIGGSAVLLAAAVAIWFCGRQSRRHTGPAPGAPAQEIHPGYNPHMSSMYGKSGHMSVSGYTMPPGYDQSNMHSPTMPTAPAHLMAQEPTMLSAAPSPHLQSASPVSNHASTYAVGTHMVAPVEMDGGSHLTNPPRRSTEKQGVERYS</sequence>
<dbReference type="GO" id="GO:0071944">
    <property type="term" value="C:cell periphery"/>
    <property type="evidence" value="ECO:0007669"/>
    <property type="project" value="UniProtKB-ARBA"/>
</dbReference>
<organism evidence="7 8">
    <name type="scientific">Lithohypha guttulata</name>
    <dbReference type="NCBI Taxonomy" id="1690604"/>
    <lineage>
        <taxon>Eukaryota</taxon>
        <taxon>Fungi</taxon>
        <taxon>Dikarya</taxon>
        <taxon>Ascomycota</taxon>
        <taxon>Pezizomycotina</taxon>
        <taxon>Eurotiomycetes</taxon>
        <taxon>Chaetothyriomycetidae</taxon>
        <taxon>Chaetothyriales</taxon>
        <taxon>Trichomeriaceae</taxon>
        <taxon>Lithohypha</taxon>
    </lineage>
</organism>
<feature type="region of interest" description="Disordered" evidence="5">
    <location>
        <begin position="37"/>
        <end position="69"/>
    </location>
</feature>
<keyword evidence="3 6" id="KW-1133">Transmembrane helix</keyword>
<keyword evidence="8" id="KW-1185">Reference proteome</keyword>
<dbReference type="GO" id="GO:0016020">
    <property type="term" value="C:membrane"/>
    <property type="evidence" value="ECO:0007669"/>
    <property type="project" value="UniProtKB-SubCell"/>
</dbReference>
<evidence type="ECO:0000256" key="3">
    <source>
        <dbReference type="ARBA" id="ARBA00022989"/>
    </source>
</evidence>
<evidence type="ECO:0000256" key="1">
    <source>
        <dbReference type="ARBA" id="ARBA00004167"/>
    </source>
</evidence>
<feature type="transmembrane region" description="Helical" evidence="6">
    <location>
        <begin position="76"/>
        <end position="98"/>
    </location>
</feature>
<evidence type="ECO:0000256" key="4">
    <source>
        <dbReference type="ARBA" id="ARBA00023136"/>
    </source>
</evidence>
<dbReference type="AlphaFoldDB" id="A0AAN7T6B8"/>
<protein>
    <submittedName>
        <fullName evidence="7">Uncharacterized protein</fullName>
    </submittedName>
</protein>
<comment type="subcellular location">
    <subcellularLocation>
        <location evidence="1">Membrane</location>
        <topology evidence="1">Single-pass membrane protein</topology>
    </subcellularLocation>
</comment>
<dbReference type="EMBL" id="JAVRRJ010000002">
    <property type="protein sequence ID" value="KAK5089014.1"/>
    <property type="molecule type" value="Genomic_DNA"/>
</dbReference>
<comment type="caution">
    <text evidence="7">The sequence shown here is derived from an EMBL/GenBank/DDBJ whole genome shotgun (WGS) entry which is preliminary data.</text>
</comment>
<evidence type="ECO:0000313" key="7">
    <source>
        <dbReference type="EMBL" id="KAK5089014.1"/>
    </source>
</evidence>
<dbReference type="Proteomes" id="UP001309876">
    <property type="component" value="Unassembled WGS sequence"/>
</dbReference>
<evidence type="ECO:0000256" key="5">
    <source>
        <dbReference type="SAM" id="MobiDB-lite"/>
    </source>
</evidence>
<evidence type="ECO:0000256" key="6">
    <source>
        <dbReference type="SAM" id="Phobius"/>
    </source>
</evidence>
<proteinExistence type="predicted"/>
<dbReference type="InterPro" id="IPR051694">
    <property type="entry name" value="Immunoregulatory_rcpt-like"/>
</dbReference>
<keyword evidence="2 6" id="KW-0812">Transmembrane</keyword>
<feature type="region of interest" description="Disordered" evidence="5">
    <location>
        <begin position="104"/>
        <end position="125"/>
    </location>
</feature>
<reference evidence="7 8" key="1">
    <citation type="submission" date="2023-08" db="EMBL/GenBank/DDBJ databases">
        <title>Black Yeasts Isolated from many extreme environments.</title>
        <authorList>
            <person name="Coleine C."/>
            <person name="Stajich J.E."/>
            <person name="Selbmann L."/>
        </authorList>
    </citation>
    <scope>NUCLEOTIDE SEQUENCE [LARGE SCALE GENOMIC DNA]</scope>
    <source>
        <strain evidence="7 8">CCFEE 5910</strain>
    </source>
</reference>
<dbReference type="PANTHER" id="PTHR15549">
    <property type="entry name" value="PAIRED IMMUNOGLOBULIN-LIKE TYPE 2 RECEPTOR"/>
    <property type="match status" value="1"/>
</dbReference>
<keyword evidence="4 6" id="KW-0472">Membrane</keyword>
<feature type="compositionally biased region" description="Low complexity" evidence="5">
    <location>
        <begin position="40"/>
        <end position="62"/>
    </location>
</feature>
<name>A0AAN7T6B8_9EURO</name>
<feature type="compositionally biased region" description="Basic and acidic residues" evidence="5">
    <location>
        <begin position="216"/>
        <end position="227"/>
    </location>
</feature>
<gene>
    <name evidence="7" type="ORF">LTR05_003238</name>
</gene>
<accession>A0AAN7T6B8</accession>
<feature type="region of interest" description="Disordered" evidence="5">
    <location>
        <begin position="203"/>
        <end position="227"/>
    </location>
</feature>
<evidence type="ECO:0000256" key="2">
    <source>
        <dbReference type="ARBA" id="ARBA00022692"/>
    </source>
</evidence>
<evidence type="ECO:0000313" key="8">
    <source>
        <dbReference type="Proteomes" id="UP001309876"/>
    </source>
</evidence>
<dbReference type="PANTHER" id="PTHR15549:SF26">
    <property type="entry name" value="AXIAL BUDDING PATTERN PROTEIN 2-RELATED"/>
    <property type="match status" value="1"/>
</dbReference>